<feature type="region of interest" description="Disordered" evidence="1">
    <location>
        <begin position="132"/>
        <end position="256"/>
    </location>
</feature>
<feature type="compositionally biased region" description="Polar residues" evidence="1">
    <location>
        <begin position="240"/>
        <end position="252"/>
    </location>
</feature>
<evidence type="ECO:0000313" key="4">
    <source>
        <dbReference type="Proteomes" id="UP001283361"/>
    </source>
</evidence>
<dbReference type="AlphaFoldDB" id="A0AAE1DNM2"/>
<protein>
    <submittedName>
        <fullName evidence="3">Uncharacterized protein</fullName>
    </submittedName>
</protein>
<sequence>MMNPGSVCSSIRALTLVLVTLTSVCAASSLSRRSADDQASDVAVPADASPEVIYEARHKIWAARVTDVIENKMSTVCSTIIMSAPSTGGPEQACDKVLAHKKILGFACSDADLDMFEEVVCNFDTIVVSTLPPATKPTLSSSSSSDSSSSASSSTSTGKTTTAAATTQPKESPSTEEETTATKTGITNKIPVTSPQTPSVARNKDQDGETTHSGKENSTSTVAQPSGSSSSGKMGGETSPSQNEHLGSSPPTYDSRLSEACNKHLASLAHSLKHGGNQSKTSCHKLHLLAGDEVSSHGELPLEKAFLESCTSEERVLLHGLLCTGPGDEEPRHALQGQQQERVKYVIETELTSSCRQALSPLGKSRVKEDVEDTCLSLRGGEGDSLVTNDVCTRGDMDNLLKAVCGSAPGLLRSYWTACVTAALGLVIFWMKAYF</sequence>
<proteinExistence type="predicted"/>
<name>A0AAE1DNM2_9GAST</name>
<feature type="compositionally biased region" description="Low complexity" evidence="1">
    <location>
        <begin position="218"/>
        <end position="239"/>
    </location>
</feature>
<accession>A0AAE1DNM2</accession>
<organism evidence="3 4">
    <name type="scientific">Elysia crispata</name>
    <name type="common">lettuce slug</name>
    <dbReference type="NCBI Taxonomy" id="231223"/>
    <lineage>
        <taxon>Eukaryota</taxon>
        <taxon>Metazoa</taxon>
        <taxon>Spiralia</taxon>
        <taxon>Lophotrochozoa</taxon>
        <taxon>Mollusca</taxon>
        <taxon>Gastropoda</taxon>
        <taxon>Heterobranchia</taxon>
        <taxon>Euthyneura</taxon>
        <taxon>Panpulmonata</taxon>
        <taxon>Sacoglossa</taxon>
        <taxon>Placobranchoidea</taxon>
        <taxon>Plakobranchidae</taxon>
        <taxon>Elysia</taxon>
    </lineage>
</organism>
<reference evidence="3" key="1">
    <citation type="journal article" date="2023" name="G3 (Bethesda)">
        <title>A reference genome for the long-term kleptoplast-retaining sea slug Elysia crispata morphotype clarki.</title>
        <authorList>
            <person name="Eastman K.E."/>
            <person name="Pendleton A.L."/>
            <person name="Shaikh M.A."/>
            <person name="Suttiyut T."/>
            <person name="Ogas R."/>
            <person name="Tomko P."/>
            <person name="Gavelis G."/>
            <person name="Widhalm J.R."/>
            <person name="Wisecaver J.H."/>
        </authorList>
    </citation>
    <scope>NUCLEOTIDE SEQUENCE</scope>
    <source>
        <strain evidence="3">ECLA1</strain>
    </source>
</reference>
<dbReference type="EMBL" id="JAWDGP010003107">
    <property type="protein sequence ID" value="KAK3777239.1"/>
    <property type="molecule type" value="Genomic_DNA"/>
</dbReference>
<feature type="compositionally biased region" description="Low complexity" evidence="1">
    <location>
        <begin position="132"/>
        <end position="172"/>
    </location>
</feature>
<keyword evidence="4" id="KW-1185">Reference proteome</keyword>
<keyword evidence="2" id="KW-0732">Signal</keyword>
<evidence type="ECO:0000256" key="2">
    <source>
        <dbReference type="SAM" id="SignalP"/>
    </source>
</evidence>
<dbReference type="Proteomes" id="UP001283361">
    <property type="component" value="Unassembled WGS sequence"/>
</dbReference>
<feature type="compositionally biased region" description="Basic and acidic residues" evidence="1">
    <location>
        <begin position="202"/>
        <end position="215"/>
    </location>
</feature>
<feature type="compositionally biased region" description="Polar residues" evidence="1">
    <location>
        <begin position="185"/>
        <end position="200"/>
    </location>
</feature>
<gene>
    <name evidence="3" type="ORF">RRG08_047859</name>
</gene>
<feature type="signal peptide" evidence="2">
    <location>
        <begin position="1"/>
        <end position="26"/>
    </location>
</feature>
<evidence type="ECO:0000313" key="3">
    <source>
        <dbReference type="EMBL" id="KAK3777239.1"/>
    </source>
</evidence>
<feature type="chain" id="PRO_5042277228" evidence="2">
    <location>
        <begin position="27"/>
        <end position="435"/>
    </location>
</feature>
<comment type="caution">
    <text evidence="3">The sequence shown here is derived from an EMBL/GenBank/DDBJ whole genome shotgun (WGS) entry which is preliminary data.</text>
</comment>
<evidence type="ECO:0000256" key="1">
    <source>
        <dbReference type="SAM" id="MobiDB-lite"/>
    </source>
</evidence>